<organism evidence="5 6">
    <name type="scientific">Halapricum desulfuricans</name>
    <dbReference type="NCBI Taxonomy" id="2841257"/>
    <lineage>
        <taxon>Archaea</taxon>
        <taxon>Methanobacteriati</taxon>
        <taxon>Methanobacteriota</taxon>
        <taxon>Stenosarchaea group</taxon>
        <taxon>Halobacteria</taxon>
        <taxon>Halobacteriales</taxon>
        <taxon>Haloarculaceae</taxon>
        <taxon>Halapricum</taxon>
    </lineage>
</organism>
<comment type="similarity">
    <text evidence="2 4">Belongs to the pterin-4-alpha-carbinolamine dehydratase family.</text>
</comment>
<evidence type="ECO:0000256" key="4">
    <source>
        <dbReference type="HAMAP-Rule" id="MF_00434"/>
    </source>
</evidence>
<dbReference type="EMBL" id="CP064787">
    <property type="protein sequence ID" value="QSG06012.1"/>
    <property type="molecule type" value="Genomic_DNA"/>
</dbReference>
<evidence type="ECO:0000256" key="2">
    <source>
        <dbReference type="ARBA" id="ARBA00006472"/>
    </source>
</evidence>
<accession>A0A897MZC9</accession>
<dbReference type="HAMAP" id="MF_00434">
    <property type="entry name" value="Pterin_4_alpha"/>
    <property type="match status" value="1"/>
</dbReference>
<name>A0A897MZC9_9EURY</name>
<dbReference type="InterPro" id="IPR001533">
    <property type="entry name" value="Pterin_deHydtase"/>
</dbReference>
<dbReference type="GO" id="GO:0008124">
    <property type="term" value="F:4-alpha-hydroxytetrahydrobiopterin dehydratase activity"/>
    <property type="evidence" value="ECO:0007669"/>
    <property type="project" value="UniProtKB-UniRule"/>
</dbReference>
<gene>
    <name evidence="5" type="primary">phhB</name>
    <name evidence="5" type="ORF">HSR121_1675</name>
</gene>
<evidence type="ECO:0000313" key="5">
    <source>
        <dbReference type="EMBL" id="QSG06012.1"/>
    </source>
</evidence>
<sequence>MSDLLSDDEIDRQLPDSWARDGEEITRAFEFDSYLPGVGFASAVGGLAEEAWHHPEITITWGEVEVRLTTHDAGGVTEKDIELAERCNEIYE</sequence>
<dbReference type="GeneID" id="68855266"/>
<dbReference type="PANTHER" id="PTHR12599:SF0">
    <property type="entry name" value="PTERIN-4-ALPHA-CARBINOLAMINE DEHYDRATASE"/>
    <property type="match status" value="1"/>
</dbReference>
<dbReference type="InterPro" id="IPR036428">
    <property type="entry name" value="PCD_sf"/>
</dbReference>
<evidence type="ECO:0000256" key="1">
    <source>
        <dbReference type="ARBA" id="ARBA00001554"/>
    </source>
</evidence>
<protein>
    <recommendedName>
        <fullName evidence="4">Putative pterin-4-alpha-carbinolamine dehydratase</fullName>
        <shortName evidence="4">PHS</shortName>
        <ecNumber evidence="4">4.2.1.96</ecNumber>
    </recommendedName>
    <alternativeName>
        <fullName evidence="4">4-alpha-hydroxy-tetrahydropterin dehydratase</fullName>
    </alternativeName>
    <alternativeName>
        <fullName evidence="4">Pterin carbinolamine dehydratase</fullName>
        <shortName evidence="4">PCD</shortName>
    </alternativeName>
</protein>
<dbReference type="GO" id="GO:0006729">
    <property type="term" value="P:tetrahydrobiopterin biosynthetic process"/>
    <property type="evidence" value="ECO:0007669"/>
    <property type="project" value="InterPro"/>
</dbReference>
<evidence type="ECO:0000256" key="3">
    <source>
        <dbReference type="ARBA" id="ARBA00023239"/>
    </source>
</evidence>
<proteinExistence type="inferred from homology"/>
<dbReference type="Pfam" id="PF01329">
    <property type="entry name" value="Pterin_4a"/>
    <property type="match status" value="1"/>
</dbReference>
<dbReference type="EC" id="4.2.1.96" evidence="4"/>
<dbReference type="PANTHER" id="PTHR12599">
    <property type="entry name" value="PTERIN-4-ALPHA-CARBINOLAMINE DEHYDRATASE"/>
    <property type="match status" value="1"/>
</dbReference>
<dbReference type="Gene3D" id="3.30.1360.20">
    <property type="entry name" value="Transcriptional coactivator/pterin dehydratase"/>
    <property type="match status" value="1"/>
</dbReference>
<dbReference type="CDD" id="cd00488">
    <property type="entry name" value="PCD_DCoH"/>
    <property type="match status" value="1"/>
</dbReference>
<dbReference type="AlphaFoldDB" id="A0A897MZC9"/>
<reference evidence="5" key="1">
    <citation type="submission" date="2020-11" db="EMBL/GenBank/DDBJ databases">
        <title>Carbohydrate-dependent, anaerobic sulfur respiration: A novel catabolism in halophilic archaea.</title>
        <authorList>
            <person name="Sorokin D.Y."/>
            <person name="Messina E."/>
            <person name="Smedile F."/>
            <person name="La Cono V."/>
            <person name="Hallsworth J.E."/>
            <person name="Yakimov M.M."/>
        </authorList>
    </citation>
    <scope>NUCLEOTIDE SEQUENCE</scope>
    <source>
        <strain evidence="5">HSR12-1</strain>
    </source>
</reference>
<dbReference type="NCBIfam" id="NF002017">
    <property type="entry name" value="PRK00823.1-2"/>
    <property type="match status" value="1"/>
</dbReference>
<dbReference type="RefSeq" id="WP_229112364.1">
    <property type="nucleotide sequence ID" value="NZ_CP064787.1"/>
</dbReference>
<evidence type="ECO:0000313" key="6">
    <source>
        <dbReference type="Proteomes" id="UP000663525"/>
    </source>
</evidence>
<keyword evidence="3 4" id="KW-0456">Lyase</keyword>
<dbReference type="Proteomes" id="UP000663525">
    <property type="component" value="Chromosome"/>
</dbReference>
<comment type="catalytic activity">
    <reaction evidence="1 4">
        <text>(4aS,6R)-4a-hydroxy-L-erythro-5,6,7,8-tetrahydrobiopterin = (6R)-L-erythro-6,7-dihydrobiopterin + H2O</text>
        <dbReference type="Rhea" id="RHEA:11920"/>
        <dbReference type="ChEBI" id="CHEBI:15377"/>
        <dbReference type="ChEBI" id="CHEBI:15642"/>
        <dbReference type="ChEBI" id="CHEBI:43120"/>
        <dbReference type="EC" id="4.2.1.96"/>
    </reaction>
</comment>
<dbReference type="SUPFAM" id="SSF55248">
    <property type="entry name" value="PCD-like"/>
    <property type="match status" value="1"/>
</dbReference>